<dbReference type="InterPro" id="IPR016181">
    <property type="entry name" value="Acyl_CoA_acyltransferase"/>
</dbReference>
<evidence type="ECO:0000313" key="2">
    <source>
        <dbReference type="EMBL" id="AQQ66683.1"/>
    </source>
</evidence>
<dbReference type="AlphaFoldDB" id="A0A1Q2M1U6"/>
<dbReference type="Pfam" id="PF13302">
    <property type="entry name" value="Acetyltransf_3"/>
    <property type="match status" value="1"/>
</dbReference>
<dbReference type="STRING" id="260552.Mag101_02740"/>
<feature type="domain" description="N-acetyltransferase" evidence="1">
    <location>
        <begin position="12"/>
        <end position="169"/>
    </location>
</feature>
<gene>
    <name evidence="2" type="ORF">Mag101_02740</name>
</gene>
<proteinExistence type="predicted"/>
<dbReference type="RefSeq" id="WP_077400452.1">
    <property type="nucleotide sequence ID" value="NZ_CP019650.1"/>
</dbReference>
<dbReference type="PANTHER" id="PTHR43610">
    <property type="entry name" value="BLL6696 PROTEIN"/>
    <property type="match status" value="1"/>
</dbReference>
<dbReference type="SUPFAM" id="SSF55729">
    <property type="entry name" value="Acyl-CoA N-acyltransferases (Nat)"/>
    <property type="match status" value="1"/>
</dbReference>
<dbReference type="OrthoDB" id="9801656at2"/>
<sequence>MDITKTLQDSVIEIAKLQASDFDGLYRVANDKALWADHPAKDRYKRSEFEKWFESAMDYGSTLKIVDRTTGEIIGSTRYYDYQPEREVAIGYTFLSRKHWGGETNGRVKKLMFDYAFQHVERIWLHIGPDNIRSLKAAEKVGAVFSHSETKELAGSSLEYCCYRVDKPA</sequence>
<dbReference type="PROSITE" id="PS51186">
    <property type="entry name" value="GNAT"/>
    <property type="match status" value="1"/>
</dbReference>
<dbReference type="Gene3D" id="3.40.630.30">
    <property type="match status" value="1"/>
</dbReference>
<evidence type="ECO:0000313" key="3">
    <source>
        <dbReference type="Proteomes" id="UP000188219"/>
    </source>
</evidence>
<dbReference type="EMBL" id="CP019650">
    <property type="protein sequence ID" value="AQQ66683.1"/>
    <property type="molecule type" value="Genomic_DNA"/>
</dbReference>
<evidence type="ECO:0000259" key="1">
    <source>
        <dbReference type="PROSITE" id="PS51186"/>
    </source>
</evidence>
<keyword evidence="3" id="KW-1185">Reference proteome</keyword>
<name>A0A1Q2M1U6_9GAMM</name>
<protein>
    <recommendedName>
        <fullName evidence="1">N-acetyltransferase domain-containing protein</fullName>
    </recommendedName>
</protein>
<dbReference type="InterPro" id="IPR000182">
    <property type="entry name" value="GNAT_dom"/>
</dbReference>
<dbReference type="Proteomes" id="UP000188219">
    <property type="component" value="Chromosome"/>
</dbReference>
<dbReference type="PANTHER" id="PTHR43610:SF1">
    <property type="entry name" value="N-ACETYLTRANSFERASE DOMAIN-CONTAINING PROTEIN"/>
    <property type="match status" value="1"/>
</dbReference>
<dbReference type="KEGG" id="maga:Mag101_02740"/>
<reference evidence="2" key="1">
    <citation type="submission" date="2017-02" db="EMBL/GenBank/DDBJ databases">
        <title>Genome of Microbulbifer agarilyticus GP101.</title>
        <authorList>
            <person name="Jung J."/>
            <person name="Bae S.S."/>
            <person name="Baek K."/>
        </authorList>
    </citation>
    <scope>NUCLEOTIDE SEQUENCE [LARGE SCALE GENOMIC DNA]</scope>
    <source>
        <strain evidence="2">GP101</strain>
    </source>
</reference>
<organism evidence="2 3">
    <name type="scientific">Microbulbifer agarilyticus</name>
    <dbReference type="NCBI Taxonomy" id="260552"/>
    <lineage>
        <taxon>Bacteria</taxon>
        <taxon>Pseudomonadati</taxon>
        <taxon>Pseudomonadota</taxon>
        <taxon>Gammaproteobacteria</taxon>
        <taxon>Cellvibrionales</taxon>
        <taxon>Microbulbiferaceae</taxon>
        <taxon>Microbulbifer</taxon>
    </lineage>
</organism>
<dbReference type="GO" id="GO:0016747">
    <property type="term" value="F:acyltransferase activity, transferring groups other than amino-acyl groups"/>
    <property type="evidence" value="ECO:0007669"/>
    <property type="project" value="InterPro"/>
</dbReference>
<accession>A0A1Q2M1U6</accession>